<feature type="transmembrane region" description="Helical" evidence="1">
    <location>
        <begin position="273"/>
        <end position="294"/>
    </location>
</feature>
<dbReference type="InterPro" id="IPR050879">
    <property type="entry name" value="Acyltransferase_3"/>
</dbReference>
<protein>
    <submittedName>
        <fullName evidence="3">Peptidoglycan/LPS O-acetylase OafA/YrhL</fullName>
    </submittedName>
</protein>
<name>A0A562SM39_CHIJA</name>
<proteinExistence type="predicted"/>
<dbReference type="RefSeq" id="WP_145718469.1">
    <property type="nucleotide sequence ID" value="NZ_BAAAFY010000006.1"/>
</dbReference>
<dbReference type="PANTHER" id="PTHR23028">
    <property type="entry name" value="ACETYLTRANSFERASE"/>
    <property type="match status" value="1"/>
</dbReference>
<organism evidence="3 4">
    <name type="scientific">Chitinophaga japonensis</name>
    <name type="common">Flexibacter japonensis</name>
    <dbReference type="NCBI Taxonomy" id="104662"/>
    <lineage>
        <taxon>Bacteria</taxon>
        <taxon>Pseudomonadati</taxon>
        <taxon>Bacteroidota</taxon>
        <taxon>Chitinophagia</taxon>
        <taxon>Chitinophagales</taxon>
        <taxon>Chitinophagaceae</taxon>
        <taxon>Chitinophaga</taxon>
    </lineage>
</organism>
<dbReference type="AlphaFoldDB" id="A0A562SM39"/>
<feature type="domain" description="Acyltransferase 3" evidence="2">
    <location>
        <begin position="6"/>
        <end position="358"/>
    </location>
</feature>
<feature type="transmembrane region" description="Helical" evidence="1">
    <location>
        <begin position="179"/>
        <end position="204"/>
    </location>
</feature>
<dbReference type="EMBL" id="VLLG01000006">
    <property type="protein sequence ID" value="TWI82405.1"/>
    <property type="molecule type" value="Genomic_DNA"/>
</dbReference>
<dbReference type="Pfam" id="PF01757">
    <property type="entry name" value="Acyl_transf_3"/>
    <property type="match status" value="1"/>
</dbReference>
<evidence type="ECO:0000259" key="2">
    <source>
        <dbReference type="Pfam" id="PF01757"/>
    </source>
</evidence>
<evidence type="ECO:0000256" key="1">
    <source>
        <dbReference type="SAM" id="Phobius"/>
    </source>
</evidence>
<feature type="transmembrane region" description="Helical" evidence="1">
    <location>
        <begin position="123"/>
        <end position="142"/>
    </location>
</feature>
<accession>A0A562SM39</accession>
<evidence type="ECO:0000313" key="4">
    <source>
        <dbReference type="Proteomes" id="UP000316778"/>
    </source>
</evidence>
<keyword evidence="4" id="KW-1185">Reference proteome</keyword>
<feature type="transmembrane region" description="Helical" evidence="1">
    <location>
        <begin position="49"/>
        <end position="68"/>
    </location>
</feature>
<dbReference type="GO" id="GO:0016020">
    <property type="term" value="C:membrane"/>
    <property type="evidence" value="ECO:0007669"/>
    <property type="project" value="TreeGrafter"/>
</dbReference>
<dbReference type="PANTHER" id="PTHR23028:SF53">
    <property type="entry name" value="ACYL_TRANSF_3 DOMAIN-CONTAINING PROTEIN"/>
    <property type="match status" value="1"/>
</dbReference>
<keyword evidence="1" id="KW-0472">Membrane</keyword>
<dbReference type="GO" id="GO:0016747">
    <property type="term" value="F:acyltransferase activity, transferring groups other than amino-acyl groups"/>
    <property type="evidence" value="ECO:0007669"/>
    <property type="project" value="InterPro"/>
</dbReference>
<sequence length="387" mass="45337">MKIYFKNLDGLRFFAALLVLIHHASFFKLDAVKGASAVYHVYTKQFGTLGVNLFFVLSGFLISYLLMVEQQRTGTVNIKHFYQRRILRIWPLYYFYGISITLLAPLAINWLGMGAQEVDWHTIGINLVFLVLFAVNIQMAFFQYNPGIAEITWSVCIEEQFYMVWPWFMRWFNKRLLQLFVIVVAVSMLMKVLFFVLMAAGYITEHRMKLINYVFALNRLELFGMGMLGAYFYFNRERYGRVYKKLFHRGVQWVMWALSILFVLDLFPLPATFRYFFAHGLAAVLFCYIIVASVTERSVVNFEQPLLRTLGKISYGIYLYHTVICQLTINLFARVLRVPPASFIGYDVIYPFVCLLLTAVVAYASYQLFEKRFLEMKQKIAVIQTRV</sequence>
<comment type="caution">
    <text evidence="3">The sequence shown here is derived from an EMBL/GenBank/DDBJ whole genome shotgun (WGS) entry which is preliminary data.</text>
</comment>
<feature type="transmembrane region" description="Helical" evidence="1">
    <location>
        <begin position="246"/>
        <end position="267"/>
    </location>
</feature>
<dbReference type="GO" id="GO:0000271">
    <property type="term" value="P:polysaccharide biosynthetic process"/>
    <property type="evidence" value="ECO:0007669"/>
    <property type="project" value="TreeGrafter"/>
</dbReference>
<feature type="transmembrane region" description="Helical" evidence="1">
    <location>
        <begin position="12"/>
        <end position="29"/>
    </location>
</feature>
<feature type="transmembrane region" description="Helical" evidence="1">
    <location>
        <begin position="89"/>
        <end position="111"/>
    </location>
</feature>
<feature type="transmembrane region" description="Helical" evidence="1">
    <location>
        <begin position="348"/>
        <end position="369"/>
    </location>
</feature>
<feature type="transmembrane region" description="Helical" evidence="1">
    <location>
        <begin position="315"/>
        <end position="336"/>
    </location>
</feature>
<keyword evidence="1" id="KW-1133">Transmembrane helix</keyword>
<reference evidence="3 4" key="1">
    <citation type="journal article" date="2013" name="Stand. Genomic Sci.">
        <title>Genomic Encyclopedia of Type Strains, Phase I: The one thousand microbial genomes (KMG-I) project.</title>
        <authorList>
            <person name="Kyrpides N.C."/>
            <person name="Woyke T."/>
            <person name="Eisen J.A."/>
            <person name="Garrity G."/>
            <person name="Lilburn T.G."/>
            <person name="Beck B.J."/>
            <person name="Whitman W.B."/>
            <person name="Hugenholtz P."/>
            <person name="Klenk H.P."/>
        </authorList>
    </citation>
    <scope>NUCLEOTIDE SEQUENCE [LARGE SCALE GENOMIC DNA]</scope>
    <source>
        <strain evidence="3 4">DSM 13484</strain>
    </source>
</reference>
<evidence type="ECO:0000313" key="3">
    <source>
        <dbReference type="EMBL" id="TWI82405.1"/>
    </source>
</evidence>
<dbReference type="InterPro" id="IPR002656">
    <property type="entry name" value="Acyl_transf_3_dom"/>
</dbReference>
<gene>
    <name evidence="3" type="ORF">LX66_4977</name>
</gene>
<feature type="transmembrane region" description="Helical" evidence="1">
    <location>
        <begin position="210"/>
        <end position="234"/>
    </location>
</feature>
<dbReference type="Proteomes" id="UP000316778">
    <property type="component" value="Unassembled WGS sequence"/>
</dbReference>
<keyword evidence="1" id="KW-0812">Transmembrane</keyword>
<dbReference type="OrthoDB" id="290051at2"/>